<organism evidence="2 3">
    <name type="scientific">Sphingopyxis fribergensis</name>
    <dbReference type="NCBI Taxonomy" id="1515612"/>
    <lineage>
        <taxon>Bacteria</taxon>
        <taxon>Pseudomonadati</taxon>
        <taxon>Pseudomonadota</taxon>
        <taxon>Alphaproteobacteria</taxon>
        <taxon>Sphingomonadales</taxon>
        <taxon>Sphingomonadaceae</taxon>
        <taxon>Sphingopyxis</taxon>
    </lineage>
</organism>
<feature type="signal peptide" evidence="1">
    <location>
        <begin position="1"/>
        <end position="19"/>
    </location>
</feature>
<evidence type="ECO:0000256" key="1">
    <source>
        <dbReference type="SAM" id="SignalP"/>
    </source>
</evidence>
<dbReference type="EMBL" id="CP009122">
    <property type="protein sequence ID" value="AJA06987.1"/>
    <property type="molecule type" value="Genomic_DNA"/>
</dbReference>
<sequence>MIRLTAILAALALFPTAAAAQGIDINSAATIGANAMGEQVRAFPAGRDNSPKAVLARLNRLCASDRPSDKQSCEQAWRAINQAHAKLQARRAAEAAADQGVTN</sequence>
<proteinExistence type="predicted"/>
<protein>
    <submittedName>
        <fullName evidence="2">Putative secreted protein</fullName>
    </submittedName>
</protein>
<dbReference type="KEGG" id="sphk:SKP52_00175"/>
<keyword evidence="1" id="KW-0732">Signal</keyword>
<dbReference type="Proteomes" id="UP000030907">
    <property type="component" value="Chromosome"/>
</dbReference>
<gene>
    <name evidence="2" type="ORF">SKP52_00175</name>
</gene>
<name>A0A0A7PGA9_9SPHN</name>
<evidence type="ECO:0000313" key="2">
    <source>
        <dbReference type="EMBL" id="AJA06987.1"/>
    </source>
</evidence>
<dbReference type="AlphaFoldDB" id="A0A0A7PGA9"/>
<keyword evidence="3" id="KW-1185">Reference proteome</keyword>
<evidence type="ECO:0000313" key="3">
    <source>
        <dbReference type="Proteomes" id="UP000030907"/>
    </source>
</evidence>
<feature type="chain" id="PRO_5002030717" evidence="1">
    <location>
        <begin position="20"/>
        <end position="103"/>
    </location>
</feature>
<reference evidence="2 3" key="1">
    <citation type="journal article" date="2015" name="Int. J. Syst. Evol. Microbiol.">
        <title>Description of Sphingopyxis fribergensis sp. nov. - a soil bacterium with the ability to degrade styrene and phenylacetic acid.</title>
        <authorList>
            <person name="Oelschlagel M."/>
            <person name="Ruckert C."/>
            <person name="Kalinowski J."/>
            <person name="Schmidt G."/>
            <person name="Schlomann M."/>
            <person name="Tischler D."/>
        </authorList>
    </citation>
    <scope>NUCLEOTIDE SEQUENCE [LARGE SCALE GENOMIC DNA]</scope>
    <source>
        <strain evidence="2 3">Kp5.2</strain>
    </source>
</reference>
<dbReference type="HOGENOM" id="CLU_2262006_0_0_5"/>
<accession>A0A0A7PGA9</accession>